<evidence type="ECO:0000313" key="3">
    <source>
        <dbReference type="Proteomes" id="UP001318860"/>
    </source>
</evidence>
<sequence>MARVCVELDLLKEKVEEIILEFDDTSHAQKIIYERIPDYCTHCKHIGHSIEGCYMIGNINRPPPPARRPTPTAGSDGYELNGLSGNMGKSRGTLDNSKISRAENPNPTWGAQKVVAQNQDWIKVKKKGPREMGLAGLDNGIPIKKRTAFSNKNDNLVVKSDNLAEEHASWNGQIGLENGVITPSAVSGSPKCLNHSIHILSSFEKNKNTPGLNIGAAHAFDETFRATKECPLDPPSLNLQTVHSSRLDIIPIEPQILSDNKEIIGQNRSSSRNLNMVEIVGDNIINGSDFIMDLAVGVLKGDNFGALPEKIPPTFSIPATPLEGFISQLDTSGNWQGPTPTTLHTKKLIHAQHNLDFDTINNIGPIPLPSSREMAIIVVGPHVFLSPLNKSAPITNLDPPHHLPSTAVDTPCPDEGSRATLGLHLCCLYEAQTFSKTPPNSQRIEDRAISVNLFGLRPLNPIQIYR</sequence>
<proteinExistence type="predicted"/>
<feature type="region of interest" description="Disordered" evidence="1">
    <location>
        <begin position="62"/>
        <end position="91"/>
    </location>
</feature>
<comment type="caution">
    <text evidence="2">The sequence shown here is derived from an EMBL/GenBank/DDBJ whole genome shotgun (WGS) entry which is preliminary data.</text>
</comment>
<accession>A0ABR0WEZ5</accession>
<gene>
    <name evidence="2" type="ORF">DH2020_021719</name>
</gene>
<dbReference type="EMBL" id="JABTTQ020000012">
    <property type="protein sequence ID" value="KAK6144899.1"/>
    <property type="molecule type" value="Genomic_DNA"/>
</dbReference>
<organism evidence="2 3">
    <name type="scientific">Rehmannia glutinosa</name>
    <name type="common">Chinese foxglove</name>
    <dbReference type="NCBI Taxonomy" id="99300"/>
    <lineage>
        <taxon>Eukaryota</taxon>
        <taxon>Viridiplantae</taxon>
        <taxon>Streptophyta</taxon>
        <taxon>Embryophyta</taxon>
        <taxon>Tracheophyta</taxon>
        <taxon>Spermatophyta</taxon>
        <taxon>Magnoliopsida</taxon>
        <taxon>eudicotyledons</taxon>
        <taxon>Gunneridae</taxon>
        <taxon>Pentapetalae</taxon>
        <taxon>asterids</taxon>
        <taxon>lamiids</taxon>
        <taxon>Lamiales</taxon>
        <taxon>Orobanchaceae</taxon>
        <taxon>Rehmannieae</taxon>
        <taxon>Rehmannia</taxon>
    </lineage>
</organism>
<keyword evidence="3" id="KW-1185">Reference proteome</keyword>
<dbReference type="InterPro" id="IPR040256">
    <property type="entry name" value="At4g02000-like"/>
</dbReference>
<evidence type="ECO:0000313" key="2">
    <source>
        <dbReference type="EMBL" id="KAK6144899.1"/>
    </source>
</evidence>
<protein>
    <submittedName>
        <fullName evidence="2">Uncharacterized protein</fullName>
    </submittedName>
</protein>
<evidence type="ECO:0000256" key="1">
    <source>
        <dbReference type="SAM" id="MobiDB-lite"/>
    </source>
</evidence>
<reference evidence="2 3" key="1">
    <citation type="journal article" date="2021" name="Comput. Struct. Biotechnol. J.">
        <title>De novo genome assembly of the potent medicinal plant Rehmannia glutinosa using nanopore technology.</title>
        <authorList>
            <person name="Ma L."/>
            <person name="Dong C."/>
            <person name="Song C."/>
            <person name="Wang X."/>
            <person name="Zheng X."/>
            <person name="Niu Y."/>
            <person name="Chen S."/>
            <person name="Feng W."/>
        </authorList>
    </citation>
    <scope>NUCLEOTIDE SEQUENCE [LARGE SCALE GENOMIC DNA]</scope>
    <source>
        <strain evidence="2">DH-2019</strain>
    </source>
</reference>
<name>A0ABR0WEZ5_REHGL</name>
<dbReference type="PANTHER" id="PTHR31286">
    <property type="entry name" value="GLYCINE-RICH CELL WALL STRUCTURAL PROTEIN 1.8-LIKE"/>
    <property type="match status" value="1"/>
</dbReference>
<dbReference type="PANTHER" id="PTHR31286:SF165">
    <property type="entry name" value="DUF4283 DOMAIN-CONTAINING PROTEIN"/>
    <property type="match status" value="1"/>
</dbReference>
<dbReference type="Proteomes" id="UP001318860">
    <property type="component" value="Unassembled WGS sequence"/>
</dbReference>